<dbReference type="EMBL" id="LAXI01000013">
    <property type="protein sequence ID" value="KRS16476.1"/>
    <property type="molecule type" value="Genomic_DNA"/>
</dbReference>
<dbReference type="RefSeq" id="WP_057818055.1">
    <property type="nucleotide sequence ID" value="NZ_CP031598.1"/>
</dbReference>
<dbReference type="EMBL" id="CP031598">
    <property type="protein sequence ID" value="QEW28113.1"/>
    <property type="molecule type" value="Genomic_DNA"/>
</dbReference>
<keyword evidence="4" id="KW-1185">Reference proteome</keyword>
<evidence type="ECO:0000256" key="1">
    <source>
        <dbReference type="SAM" id="Phobius"/>
    </source>
</evidence>
<evidence type="ECO:0000313" key="4">
    <source>
        <dbReference type="Proteomes" id="UP000051401"/>
    </source>
</evidence>
<keyword evidence="1" id="KW-0472">Membrane</keyword>
<organism evidence="2 4">
    <name type="scientific">Roseovarius indicus</name>
    <dbReference type="NCBI Taxonomy" id="540747"/>
    <lineage>
        <taxon>Bacteria</taxon>
        <taxon>Pseudomonadati</taxon>
        <taxon>Pseudomonadota</taxon>
        <taxon>Alphaproteobacteria</taxon>
        <taxon>Rhodobacterales</taxon>
        <taxon>Roseobacteraceae</taxon>
        <taxon>Roseovarius</taxon>
    </lineage>
</organism>
<dbReference type="PATRIC" id="fig|540747.5.peg.1328"/>
<gene>
    <name evidence="3" type="ORF">RIdsm_03938</name>
    <name evidence="2" type="ORF">XM52_17925</name>
</gene>
<dbReference type="Proteomes" id="UP000325785">
    <property type="component" value="Chromosome"/>
</dbReference>
<reference evidence="3 5" key="2">
    <citation type="submission" date="2018-08" db="EMBL/GenBank/DDBJ databases">
        <title>Genetic Globetrotter - A new plasmid hitch-hiking vast phylogenetic and geographic distances.</title>
        <authorList>
            <person name="Vollmers J."/>
            <person name="Petersen J."/>
        </authorList>
    </citation>
    <scope>NUCLEOTIDE SEQUENCE [LARGE SCALE GENOMIC DNA]</scope>
    <source>
        <strain evidence="3 5">DSM 26383</strain>
    </source>
</reference>
<protein>
    <submittedName>
        <fullName evidence="2">Uncharacterized protein</fullName>
    </submittedName>
</protein>
<dbReference type="AlphaFoldDB" id="A0A0T5P5X9"/>
<keyword evidence="1" id="KW-0812">Transmembrane</keyword>
<feature type="transmembrane region" description="Helical" evidence="1">
    <location>
        <begin position="108"/>
        <end position="126"/>
    </location>
</feature>
<dbReference type="OrthoDB" id="7822309at2"/>
<dbReference type="STRING" id="540747.SAMN04488031_11240"/>
<keyword evidence="1" id="KW-1133">Transmembrane helix</keyword>
<evidence type="ECO:0000313" key="3">
    <source>
        <dbReference type="EMBL" id="QEW28113.1"/>
    </source>
</evidence>
<evidence type="ECO:0000313" key="5">
    <source>
        <dbReference type="Proteomes" id="UP000325785"/>
    </source>
</evidence>
<dbReference type="KEGG" id="rid:RIdsm_03938"/>
<name>A0A0T5P5X9_9RHOB</name>
<evidence type="ECO:0000313" key="2">
    <source>
        <dbReference type="EMBL" id="KRS16476.1"/>
    </source>
</evidence>
<sequence>MTALKEYQRLEASGLWRPTPDAQRTEVIVSIGDATLVISDMQERPLTHWSLAAVERANPGKRPAIYHPDGDPGETLELADDEKDMIAAIEKLCTAIERRRPHPGRLRLFIFLAVLAVVAAGAVFWLPQAVRRHAVTVVPQVKRAEIGAALFRHIQQETGPPCSTPEGRAALDNLARRIPGPRGPGHLEVMRDGVEGTVDLPGSTILIGRPLVESYDEPDVVAGYLVAERLRARQTDPLAQLLEASSVWASFRLLTTGEMDEGTLKAYAETLLTRPDMPLDTETLLEGFTSWSVRATPYAYARDKTGETTVGLIEADPFAAEAPPALLSDSDWLRLQAICGG</sequence>
<proteinExistence type="predicted"/>
<dbReference type="Proteomes" id="UP000051401">
    <property type="component" value="Unassembled WGS sequence"/>
</dbReference>
<reference evidence="2 4" key="1">
    <citation type="submission" date="2015-04" db="EMBL/GenBank/DDBJ databases">
        <title>The draft genome sequence of Roseovarius indicus B108T.</title>
        <authorList>
            <person name="Li G."/>
            <person name="Lai Q."/>
            <person name="Shao Z."/>
            <person name="Yan P."/>
        </authorList>
    </citation>
    <scope>NUCLEOTIDE SEQUENCE [LARGE SCALE GENOMIC DNA]</scope>
    <source>
        <strain evidence="2 4">B108</strain>
    </source>
</reference>
<accession>A0A0T5P5X9</accession>